<dbReference type="EMBL" id="JBHSDK010000001">
    <property type="protein sequence ID" value="MFC4333717.1"/>
    <property type="molecule type" value="Genomic_DNA"/>
</dbReference>
<evidence type="ECO:0000313" key="1">
    <source>
        <dbReference type="EMBL" id="MFC4333717.1"/>
    </source>
</evidence>
<name>A0ABV8TSR2_9ACTN</name>
<sequence length="152" mass="17033">MTEYRVDSAGGYEVGDRLRLSAEPFETRVERTAADRVSLAWPWLERDPESSERWDGTVRLPRDPDSFEHYSIPWRTDPGTSELEAGGTCSVGIPPVEVVVLEIVRHDPPADYGFLPRPAAEMFVRPAGIDDEDVGFTVYLDSPEPIEIEVLS</sequence>
<organism evidence="1 2">
    <name type="scientific">Salininema proteolyticum</name>
    <dbReference type="NCBI Taxonomy" id="1607685"/>
    <lineage>
        <taxon>Bacteria</taxon>
        <taxon>Bacillati</taxon>
        <taxon>Actinomycetota</taxon>
        <taxon>Actinomycetes</taxon>
        <taxon>Glycomycetales</taxon>
        <taxon>Glycomycetaceae</taxon>
        <taxon>Salininema</taxon>
    </lineage>
</organism>
<evidence type="ECO:0000313" key="2">
    <source>
        <dbReference type="Proteomes" id="UP001595823"/>
    </source>
</evidence>
<accession>A0ABV8TSR2</accession>
<proteinExistence type="predicted"/>
<keyword evidence="2" id="KW-1185">Reference proteome</keyword>
<dbReference type="Proteomes" id="UP001595823">
    <property type="component" value="Unassembled WGS sequence"/>
</dbReference>
<reference evidence="2" key="1">
    <citation type="journal article" date="2019" name="Int. J. Syst. Evol. Microbiol.">
        <title>The Global Catalogue of Microorganisms (GCM) 10K type strain sequencing project: providing services to taxonomists for standard genome sequencing and annotation.</title>
        <authorList>
            <consortium name="The Broad Institute Genomics Platform"/>
            <consortium name="The Broad Institute Genome Sequencing Center for Infectious Disease"/>
            <person name="Wu L."/>
            <person name="Ma J."/>
        </authorList>
    </citation>
    <scope>NUCLEOTIDE SEQUENCE [LARGE SCALE GENOMIC DNA]</scope>
    <source>
        <strain evidence="2">IBRC-M 10908</strain>
    </source>
</reference>
<gene>
    <name evidence="1" type="ORF">ACFPET_00700</name>
</gene>
<comment type="caution">
    <text evidence="1">The sequence shown here is derived from an EMBL/GenBank/DDBJ whole genome shotgun (WGS) entry which is preliminary data.</text>
</comment>
<protein>
    <submittedName>
        <fullName evidence="1">Uncharacterized protein</fullName>
    </submittedName>
</protein>
<dbReference type="RefSeq" id="WP_380617451.1">
    <property type="nucleotide sequence ID" value="NZ_JBHSDK010000001.1"/>
</dbReference>